<feature type="compositionally biased region" description="Basic and acidic residues" evidence="1">
    <location>
        <begin position="36"/>
        <end position="46"/>
    </location>
</feature>
<feature type="compositionally biased region" description="Acidic residues" evidence="1">
    <location>
        <begin position="283"/>
        <end position="303"/>
    </location>
</feature>
<dbReference type="Proteomes" id="UP000887572">
    <property type="component" value="Unplaced"/>
</dbReference>
<feature type="region of interest" description="Disordered" evidence="1">
    <location>
        <begin position="34"/>
        <end position="126"/>
    </location>
</feature>
<reference evidence="3" key="1">
    <citation type="submission" date="2022-11" db="UniProtKB">
        <authorList>
            <consortium name="WormBaseParasite"/>
        </authorList>
    </citation>
    <scope>IDENTIFICATION</scope>
</reference>
<evidence type="ECO:0000256" key="1">
    <source>
        <dbReference type="SAM" id="MobiDB-lite"/>
    </source>
</evidence>
<accession>A0A914GXI0</accession>
<proteinExistence type="predicted"/>
<protein>
    <submittedName>
        <fullName evidence="3">Uncharacterized protein</fullName>
    </submittedName>
</protein>
<dbReference type="SUPFAM" id="SSF47592">
    <property type="entry name" value="SWIB/MDM2 domain"/>
    <property type="match status" value="1"/>
</dbReference>
<feature type="compositionally biased region" description="Polar residues" evidence="1">
    <location>
        <begin position="264"/>
        <end position="278"/>
    </location>
</feature>
<dbReference type="InterPro" id="IPR036885">
    <property type="entry name" value="SWIB_MDM2_dom_sf"/>
</dbReference>
<feature type="region of interest" description="Disordered" evidence="1">
    <location>
        <begin position="213"/>
        <end position="303"/>
    </location>
</feature>
<dbReference type="WBParaSite" id="Gr19_v10_g12072.t1">
    <property type="protein sequence ID" value="Gr19_v10_g12072.t1"/>
    <property type="gene ID" value="Gr19_v10_g12072"/>
</dbReference>
<evidence type="ECO:0000313" key="3">
    <source>
        <dbReference type="WBParaSite" id="Gr19_v10_g12072.t1"/>
    </source>
</evidence>
<keyword evidence="2" id="KW-1185">Reference proteome</keyword>
<dbReference type="CDD" id="cd10567">
    <property type="entry name" value="SWIB-MDM2_like"/>
    <property type="match status" value="1"/>
</dbReference>
<sequence length="303" mass="33122">MIRKHLEAKFNSPLDGFKDEIDDVIGSCISGMNVAKKREESSDKCGKQSSGTDSSESDFDIPSSTSNANSRKRKADGGGGKRPAETDQTVADDLASAVKRRRSANQSAPKKREPKAKDAGKNGNRKRNSAFSKICVISAELSSILGKNYMRRSDVVKEIQFVILDEPLKRVFGQKMRIKAFGMMSELKKHVKDVALLDDTARARAEADIAEILAREEDEEENQLDKEDSEKLTGHSGENDNSATSSSNSGDIVVKAEEPPPTTDILQQSVLNTEQQQLVKEEASEESSEDTDCESDSDSDSDA</sequence>
<feature type="compositionally biased region" description="Polar residues" evidence="1">
    <location>
        <begin position="239"/>
        <end position="250"/>
    </location>
</feature>
<evidence type="ECO:0000313" key="2">
    <source>
        <dbReference type="Proteomes" id="UP000887572"/>
    </source>
</evidence>
<dbReference type="AlphaFoldDB" id="A0A914GXI0"/>
<name>A0A914GXI0_GLORO</name>
<organism evidence="2 3">
    <name type="scientific">Globodera rostochiensis</name>
    <name type="common">Golden nematode worm</name>
    <name type="synonym">Heterodera rostochiensis</name>
    <dbReference type="NCBI Taxonomy" id="31243"/>
    <lineage>
        <taxon>Eukaryota</taxon>
        <taxon>Metazoa</taxon>
        <taxon>Ecdysozoa</taxon>
        <taxon>Nematoda</taxon>
        <taxon>Chromadorea</taxon>
        <taxon>Rhabditida</taxon>
        <taxon>Tylenchina</taxon>
        <taxon>Tylenchomorpha</taxon>
        <taxon>Tylenchoidea</taxon>
        <taxon>Heteroderidae</taxon>
        <taxon>Heteroderinae</taxon>
        <taxon>Globodera</taxon>
    </lineage>
</organism>
<feature type="compositionally biased region" description="Basic and acidic residues" evidence="1">
    <location>
        <begin position="223"/>
        <end position="233"/>
    </location>
</feature>